<dbReference type="AlphaFoldDB" id="A0A2Z7AB63"/>
<sequence length="93" mass="10523">MHEGYQESLVGKSTKTQLCRSHHHHPVIFRCDDSADHHRAVVFRRDDLVGHHNSNIGPFRHDDSAGRSQRAREFSSQGNQAQDACVNAQQTHA</sequence>
<feature type="region of interest" description="Disordered" evidence="1">
    <location>
        <begin position="50"/>
        <end position="93"/>
    </location>
</feature>
<feature type="compositionally biased region" description="Polar residues" evidence="1">
    <location>
        <begin position="74"/>
        <end position="93"/>
    </location>
</feature>
<proteinExistence type="predicted"/>
<dbReference type="EMBL" id="KV017171">
    <property type="protein sequence ID" value="KZV18960.1"/>
    <property type="molecule type" value="Genomic_DNA"/>
</dbReference>
<evidence type="ECO:0000256" key="1">
    <source>
        <dbReference type="SAM" id="MobiDB-lite"/>
    </source>
</evidence>
<name>A0A2Z7AB63_9LAMI</name>
<gene>
    <name evidence="2" type="ORF">F511_28066</name>
</gene>
<evidence type="ECO:0000313" key="2">
    <source>
        <dbReference type="EMBL" id="KZV18960.1"/>
    </source>
</evidence>
<organism evidence="2 3">
    <name type="scientific">Dorcoceras hygrometricum</name>
    <dbReference type="NCBI Taxonomy" id="472368"/>
    <lineage>
        <taxon>Eukaryota</taxon>
        <taxon>Viridiplantae</taxon>
        <taxon>Streptophyta</taxon>
        <taxon>Embryophyta</taxon>
        <taxon>Tracheophyta</taxon>
        <taxon>Spermatophyta</taxon>
        <taxon>Magnoliopsida</taxon>
        <taxon>eudicotyledons</taxon>
        <taxon>Gunneridae</taxon>
        <taxon>Pentapetalae</taxon>
        <taxon>asterids</taxon>
        <taxon>lamiids</taxon>
        <taxon>Lamiales</taxon>
        <taxon>Gesneriaceae</taxon>
        <taxon>Didymocarpoideae</taxon>
        <taxon>Trichosporeae</taxon>
        <taxon>Loxocarpinae</taxon>
        <taxon>Dorcoceras</taxon>
    </lineage>
</organism>
<dbReference type="Proteomes" id="UP000250235">
    <property type="component" value="Unassembled WGS sequence"/>
</dbReference>
<reference evidence="2 3" key="1">
    <citation type="journal article" date="2015" name="Proc. Natl. Acad. Sci. U.S.A.">
        <title>The resurrection genome of Boea hygrometrica: A blueprint for survival of dehydration.</title>
        <authorList>
            <person name="Xiao L."/>
            <person name="Yang G."/>
            <person name="Zhang L."/>
            <person name="Yang X."/>
            <person name="Zhao S."/>
            <person name="Ji Z."/>
            <person name="Zhou Q."/>
            <person name="Hu M."/>
            <person name="Wang Y."/>
            <person name="Chen M."/>
            <person name="Xu Y."/>
            <person name="Jin H."/>
            <person name="Xiao X."/>
            <person name="Hu G."/>
            <person name="Bao F."/>
            <person name="Hu Y."/>
            <person name="Wan P."/>
            <person name="Li L."/>
            <person name="Deng X."/>
            <person name="Kuang T."/>
            <person name="Xiang C."/>
            <person name="Zhu J.K."/>
            <person name="Oliver M.J."/>
            <person name="He Y."/>
        </authorList>
    </citation>
    <scope>NUCLEOTIDE SEQUENCE [LARGE SCALE GENOMIC DNA]</scope>
    <source>
        <strain evidence="3">cv. XS01</strain>
    </source>
</reference>
<keyword evidence="3" id="KW-1185">Reference proteome</keyword>
<accession>A0A2Z7AB63</accession>
<evidence type="ECO:0000313" key="3">
    <source>
        <dbReference type="Proteomes" id="UP000250235"/>
    </source>
</evidence>
<feature type="compositionally biased region" description="Basic and acidic residues" evidence="1">
    <location>
        <begin position="59"/>
        <end position="73"/>
    </location>
</feature>
<protein>
    <submittedName>
        <fullName evidence="2">Uncharacterized protein</fullName>
    </submittedName>
</protein>